<evidence type="ECO:0000313" key="2">
    <source>
        <dbReference type="EMBL" id="MBB5372452.1"/>
    </source>
</evidence>
<dbReference type="InterPro" id="IPR017208">
    <property type="entry name" value="UCP037442_abhydr"/>
</dbReference>
<proteinExistence type="predicted"/>
<reference evidence="2 3" key="1">
    <citation type="submission" date="2020-08" db="EMBL/GenBank/DDBJ databases">
        <title>Genomic Encyclopedia of Type Strains, Phase IV (KMG-IV): sequencing the most valuable type-strain genomes for metagenomic binning, comparative biology and taxonomic classification.</title>
        <authorList>
            <person name="Goeker M."/>
        </authorList>
    </citation>
    <scope>NUCLEOTIDE SEQUENCE [LARGE SCALE GENOMIC DNA]</scope>
    <source>
        <strain evidence="2 3">DSM 27026</strain>
    </source>
</reference>
<dbReference type="AlphaFoldDB" id="A0A840VQ76"/>
<gene>
    <name evidence="2" type="ORF">HNP71_000690</name>
</gene>
<evidence type="ECO:0000313" key="3">
    <source>
        <dbReference type="Proteomes" id="UP000553706"/>
    </source>
</evidence>
<comment type="caution">
    <text evidence="2">The sequence shown here is derived from an EMBL/GenBank/DDBJ whole genome shotgun (WGS) entry which is preliminary data.</text>
</comment>
<dbReference type="SUPFAM" id="SSF53474">
    <property type="entry name" value="alpha/beta-Hydrolases"/>
    <property type="match status" value="1"/>
</dbReference>
<organism evidence="2 3">
    <name type="scientific">Acidocella aromatica</name>
    <dbReference type="NCBI Taxonomy" id="1303579"/>
    <lineage>
        <taxon>Bacteria</taxon>
        <taxon>Pseudomonadati</taxon>
        <taxon>Pseudomonadota</taxon>
        <taxon>Alphaproteobacteria</taxon>
        <taxon>Acetobacterales</taxon>
        <taxon>Acidocellaceae</taxon>
        <taxon>Acidocella</taxon>
    </lineage>
</organism>
<keyword evidence="2" id="KW-0378">Hydrolase</keyword>
<dbReference type="Pfam" id="PF12146">
    <property type="entry name" value="Hydrolase_4"/>
    <property type="match status" value="1"/>
</dbReference>
<dbReference type="InterPro" id="IPR022742">
    <property type="entry name" value="Hydrolase_4"/>
</dbReference>
<sequence length="280" mass="31620">MWRQGARDRAGIAVINPATGVLARYYHRYAAYLAANGFDVLTYDYRGIGASRPESLRGCRYRWQDWGTQDFDAALRYAAAEAPGARLLVVGHSIGGYLPGLSPHARQITRLLTVGGQYGYWRDYDRAKRAGLFFKWNIAMPALTALYGYFPGKRLGWLEDLPAGVVSEWSFRRARMELAHRPEERAEILARFAAVTAPILAVTLTDDEFATPRAIARTLRYYRNAAREAVRLRPDDLGHENIGHFGLFHARHAADFWPATLAWLSGGENPWPHRLMEVQG</sequence>
<evidence type="ECO:0000259" key="1">
    <source>
        <dbReference type="Pfam" id="PF12146"/>
    </source>
</evidence>
<name>A0A840VQ76_9PROT</name>
<dbReference type="PIRSF" id="PIRSF037442">
    <property type="entry name" value="UCP037442_abhydr"/>
    <property type="match status" value="1"/>
</dbReference>
<dbReference type="Gene3D" id="3.40.50.1820">
    <property type="entry name" value="alpha/beta hydrolase"/>
    <property type="match status" value="1"/>
</dbReference>
<accession>A0A840VQ76</accession>
<feature type="domain" description="Serine aminopeptidase S33" evidence="1">
    <location>
        <begin position="23"/>
        <end position="98"/>
    </location>
</feature>
<protein>
    <submittedName>
        <fullName evidence="2">Putative alpha/beta hydrolase</fullName>
    </submittedName>
</protein>
<keyword evidence="3" id="KW-1185">Reference proteome</keyword>
<dbReference type="Proteomes" id="UP000553706">
    <property type="component" value="Unassembled WGS sequence"/>
</dbReference>
<dbReference type="GO" id="GO:0016787">
    <property type="term" value="F:hydrolase activity"/>
    <property type="evidence" value="ECO:0007669"/>
    <property type="project" value="UniProtKB-KW"/>
</dbReference>
<dbReference type="InterPro" id="IPR029058">
    <property type="entry name" value="AB_hydrolase_fold"/>
</dbReference>
<dbReference type="EMBL" id="JACHFJ010000002">
    <property type="protein sequence ID" value="MBB5372452.1"/>
    <property type="molecule type" value="Genomic_DNA"/>
</dbReference>
<dbReference type="RefSeq" id="WP_246344048.1">
    <property type="nucleotide sequence ID" value="NZ_JACHFJ010000002.1"/>
</dbReference>